<gene>
    <name evidence="1" type="ORF">METZ01_LOCUS492588</name>
</gene>
<evidence type="ECO:0008006" key="2">
    <source>
        <dbReference type="Google" id="ProtNLM"/>
    </source>
</evidence>
<sequence>MYANTKKAERILDWRPVVSLEEGLESVIQWYAKHG</sequence>
<dbReference type="EMBL" id="UINC01214483">
    <property type="protein sequence ID" value="SVE39734.1"/>
    <property type="molecule type" value="Genomic_DNA"/>
</dbReference>
<organism evidence="1">
    <name type="scientific">marine metagenome</name>
    <dbReference type="NCBI Taxonomy" id="408172"/>
    <lineage>
        <taxon>unclassified sequences</taxon>
        <taxon>metagenomes</taxon>
        <taxon>ecological metagenomes</taxon>
    </lineage>
</organism>
<dbReference type="Gene3D" id="3.90.25.10">
    <property type="entry name" value="UDP-galactose 4-epimerase, domain 1"/>
    <property type="match status" value="1"/>
</dbReference>
<accession>A0A383D5Y1</accession>
<dbReference type="AlphaFoldDB" id="A0A383D5Y1"/>
<reference evidence="1" key="1">
    <citation type="submission" date="2018-05" db="EMBL/GenBank/DDBJ databases">
        <authorList>
            <person name="Lanie J.A."/>
            <person name="Ng W.-L."/>
            <person name="Kazmierczak K.M."/>
            <person name="Andrzejewski T.M."/>
            <person name="Davidsen T.M."/>
            <person name="Wayne K.J."/>
            <person name="Tettelin H."/>
            <person name="Glass J.I."/>
            <person name="Rusch D."/>
            <person name="Podicherti R."/>
            <person name="Tsui H.-C.T."/>
            <person name="Winkler M.E."/>
        </authorList>
    </citation>
    <scope>NUCLEOTIDE SEQUENCE</scope>
</reference>
<protein>
    <recommendedName>
        <fullName evidence="2">NAD(P)-binding domain-containing protein</fullName>
    </recommendedName>
</protein>
<dbReference type="SUPFAM" id="SSF51735">
    <property type="entry name" value="NAD(P)-binding Rossmann-fold domains"/>
    <property type="match status" value="1"/>
</dbReference>
<dbReference type="InterPro" id="IPR036291">
    <property type="entry name" value="NAD(P)-bd_dom_sf"/>
</dbReference>
<name>A0A383D5Y1_9ZZZZ</name>
<evidence type="ECO:0000313" key="1">
    <source>
        <dbReference type="EMBL" id="SVE39734.1"/>
    </source>
</evidence>
<proteinExistence type="predicted"/>